<organism evidence="1 2">
    <name type="scientific">Hymenobacter jeollabukensis</name>
    <dbReference type="NCBI Taxonomy" id="2025313"/>
    <lineage>
        <taxon>Bacteria</taxon>
        <taxon>Pseudomonadati</taxon>
        <taxon>Bacteroidota</taxon>
        <taxon>Cytophagia</taxon>
        <taxon>Cytophagales</taxon>
        <taxon>Hymenobacteraceae</taxon>
        <taxon>Hymenobacter</taxon>
    </lineage>
</organism>
<name>A0A5R8WGV6_9BACT</name>
<evidence type="ECO:0000313" key="1">
    <source>
        <dbReference type="EMBL" id="TLM87291.1"/>
    </source>
</evidence>
<comment type="caution">
    <text evidence="1">The sequence shown here is derived from an EMBL/GenBank/DDBJ whole genome shotgun (WGS) entry which is preliminary data.</text>
</comment>
<dbReference type="RefSeq" id="WP_171025861.1">
    <property type="nucleotide sequence ID" value="NZ_VAJM01000024.1"/>
</dbReference>
<dbReference type="AlphaFoldDB" id="A0A5R8WGV6"/>
<accession>A0A5R8WGV6</accession>
<dbReference type="Proteomes" id="UP000305517">
    <property type="component" value="Unassembled WGS sequence"/>
</dbReference>
<reference evidence="1 2" key="1">
    <citation type="submission" date="2019-05" db="EMBL/GenBank/DDBJ databases">
        <title>Hymenobacter edaphi sp. nov., isolated from abandoned arsenic-contaminated farmland soil.</title>
        <authorList>
            <person name="Nie L."/>
        </authorList>
    </citation>
    <scope>NUCLEOTIDE SEQUENCE [LARGE SCALE GENOMIC DNA]</scope>
    <source>
        <strain evidence="1 2">1-3-3-8</strain>
    </source>
</reference>
<gene>
    <name evidence="1" type="ORF">FDY95_26065</name>
</gene>
<sequence>MENINAEHAGDNIDFQFLYQAQASMQEWFESSRIPSLTANNIFSTLLERTQIIWYELAPEQGGEHEAFIRINSGKIPLTNAELIKALFLKRAQAGDDTDQRRFEQRQLELATEWDMIEARLRQPELWYLLNEDTSRKPTRIEFLFELLASMDEEASEDKPDKSDEYATFRYFNKRLQRANTEKLLKEWQAVKNLFLTIEEWYNNRDWYHQLGYLITVGVPVAELIKAAGQRTKTEFSEYVLQQIKQRVHGDIEQWDYQQQSERAKLRNVLLLFNIETLHQNKGASYRFPFQHYKGNGQEARRWSLEHIHAQNPQSLGRKQDYPQWLRDVRPYVARQLELMPEQEPLLDGQQNQLQPSQVLNTIDQLLDRGLIDKDDFDQVQQQVFQLLGEPEVHTIENMALLTANDNSALSNGVFPQKRRRVMELEREGSFIPIATRNVFLKYYSDDHEHLAYWTAADRSNYVRAIRETLAHYLTPDTTTADAN</sequence>
<dbReference type="EMBL" id="VAJM01000024">
    <property type="protein sequence ID" value="TLM87291.1"/>
    <property type="molecule type" value="Genomic_DNA"/>
</dbReference>
<keyword evidence="2" id="KW-1185">Reference proteome</keyword>
<evidence type="ECO:0008006" key="3">
    <source>
        <dbReference type="Google" id="ProtNLM"/>
    </source>
</evidence>
<proteinExistence type="predicted"/>
<protein>
    <recommendedName>
        <fullName evidence="3">DUF1524 domain-containing protein</fullName>
    </recommendedName>
</protein>
<evidence type="ECO:0000313" key="2">
    <source>
        <dbReference type="Proteomes" id="UP000305517"/>
    </source>
</evidence>